<dbReference type="GO" id="GO:0016020">
    <property type="term" value="C:membrane"/>
    <property type="evidence" value="ECO:0007669"/>
    <property type="project" value="TreeGrafter"/>
</dbReference>
<gene>
    <name evidence="7" type="ORF">GLP40_08660</name>
</gene>
<comment type="similarity">
    <text evidence="1">Belongs to the ATP-dependent AMP-binding enzyme family.</text>
</comment>
<keyword evidence="3" id="KW-0276">Fatty acid metabolism</keyword>
<dbReference type="PANTHER" id="PTHR43272">
    <property type="entry name" value="LONG-CHAIN-FATTY-ACID--COA LIGASE"/>
    <property type="match status" value="1"/>
</dbReference>
<dbReference type="AlphaFoldDB" id="A0A6I3KXN0"/>
<sequence length="598" mass="64228">MSTRFGTLCAAFQYNAALAPDAVALRTPGDRQTLTWRQYAARVRAVAAGLAGLGVRHGDTIALMMANRTEFYPLEVGAQHLGATSFSVYNTLSAEQLAYVLDNAGARVVVCEPQHVPRLRASGAKLDHIVCLDEAPAHAMSVSDLLACATPDFDFEATWRAVRPEDVATLIYTSGTTGDPKGVETTHANLMFECYAVAEVLDIEFGDTITSYMPSAHIADRLTSLYFQEVFGTQITCVADAKEIGSALADLHPTIWGAVPRVWEKLKAGIEYAVANEPDETRRAAMRWALSVAAERSHHLLDGRPLPENAAAEWARADDLVLSALRAKIGLDQVRWAISGAAPIPRQTLGFFAGLGIPIAEIWGMSELTCLCSVSHPRDARLGTVGRLLPGMEAKRADDGELLVRGPLVMKGYRGEPEKTAEAVDDDGWLSTGDVITIDAEGFLSVVDRKKELIINASGKNMSPANIENAVKAATPLIGAMAAVGDGKPYNTALIVLDAETVGPYAAQSGRTDVSPAALATDEHVVAQIAAGIAAGNATLSRVEQIRRFRILPTFWEPGGDELTPTMKLKRRVIAEKYAEEIAALYAQERPAHVHEPA</sequence>
<dbReference type="Proteomes" id="UP000432464">
    <property type="component" value="Unassembled WGS sequence"/>
</dbReference>
<dbReference type="NCBIfam" id="NF038343">
    <property type="entry name" value="ligase_FadD11"/>
    <property type="match status" value="1"/>
</dbReference>
<reference evidence="7 8" key="1">
    <citation type="submission" date="2019-11" db="EMBL/GenBank/DDBJ databases">
        <title>Nocardia sp. nov. CT2-14 isolated from soil.</title>
        <authorList>
            <person name="Kanchanasin P."/>
            <person name="Tanasupawat S."/>
            <person name="Yuki M."/>
            <person name="Kudo T."/>
        </authorList>
    </citation>
    <scope>NUCLEOTIDE SEQUENCE [LARGE SCALE GENOMIC DNA]</scope>
    <source>
        <strain evidence="7 8">CT2-14</strain>
    </source>
</reference>
<dbReference type="InterPro" id="IPR042099">
    <property type="entry name" value="ANL_N_sf"/>
</dbReference>
<name>A0A6I3KXN0_9NOCA</name>
<keyword evidence="4" id="KW-0443">Lipid metabolism</keyword>
<comment type="caution">
    <text evidence="7">The sequence shown here is derived from an EMBL/GenBank/DDBJ whole genome shotgun (WGS) entry which is preliminary data.</text>
</comment>
<proteinExistence type="inferred from homology"/>
<dbReference type="GO" id="GO:0004467">
    <property type="term" value="F:long-chain fatty acid-CoA ligase activity"/>
    <property type="evidence" value="ECO:0007669"/>
    <property type="project" value="TreeGrafter"/>
</dbReference>
<evidence type="ECO:0000313" key="7">
    <source>
        <dbReference type="EMBL" id="MTE12844.1"/>
    </source>
</evidence>
<evidence type="ECO:0000256" key="5">
    <source>
        <dbReference type="ARBA" id="ARBA00032875"/>
    </source>
</evidence>
<protein>
    <recommendedName>
        <fullName evidence="5">Acyl-CoA synthetase</fullName>
    </recommendedName>
</protein>
<keyword evidence="8" id="KW-1185">Reference proteome</keyword>
<evidence type="ECO:0000259" key="6">
    <source>
        <dbReference type="Pfam" id="PF00501"/>
    </source>
</evidence>
<evidence type="ECO:0000256" key="3">
    <source>
        <dbReference type="ARBA" id="ARBA00022832"/>
    </source>
</evidence>
<dbReference type="RefSeq" id="WP_154787256.1">
    <property type="nucleotide sequence ID" value="NZ_WMBB01000003.1"/>
</dbReference>
<dbReference type="Pfam" id="PF00501">
    <property type="entry name" value="AMP-binding"/>
    <property type="match status" value="1"/>
</dbReference>
<keyword evidence="2" id="KW-0436">Ligase</keyword>
<dbReference type="Pfam" id="PF23562">
    <property type="entry name" value="AMP-binding_C_3"/>
    <property type="match status" value="1"/>
</dbReference>
<dbReference type="EMBL" id="WMBB01000003">
    <property type="protein sequence ID" value="MTE12844.1"/>
    <property type="molecule type" value="Genomic_DNA"/>
</dbReference>
<dbReference type="InterPro" id="IPR000873">
    <property type="entry name" value="AMP-dep_synth/lig_dom"/>
</dbReference>
<dbReference type="InterPro" id="IPR020845">
    <property type="entry name" value="AMP-binding_CS"/>
</dbReference>
<evidence type="ECO:0000256" key="2">
    <source>
        <dbReference type="ARBA" id="ARBA00022598"/>
    </source>
</evidence>
<accession>A0A6I3KXN0</accession>
<dbReference type="CDD" id="cd05907">
    <property type="entry name" value="VL_LC_FACS_like"/>
    <property type="match status" value="1"/>
</dbReference>
<evidence type="ECO:0000256" key="4">
    <source>
        <dbReference type="ARBA" id="ARBA00023098"/>
    </source>
</evidence>
<evidence type="ECO:0000256" key="1">
    <source>
        <dbReference type="ARBA" id="ARBA00006432"/>
    </source>
</evidence>
<evidence type="ECO:0000313" key="8">
    <source>
        <dbReference type="Proteomes" id="UP000432464"/>
    </source>
</evidence>
<organism evidence="7 8">
    <name type="scientific">Nocardia aurantiaca</name>
    <dbReference type="NCBI Taxonomy" id="2675850"/>
    <lineage>
        <taxon>Bacteria</taxon>
        <taxon>Bacillati</taxon>
        <taxon>Actinomycetota</taxon>
        <taxon>Actinomycetes</taxon>
        <taxon>Mycobacteriales</taxon>
        <taxon>Nocardiaceae</taxon>
        <taxon>Nocardia</taxon>
    </lineage>
</organism>
<dbReference type="PROSITE" id="PS00455">
    <property type="entry name" value="AMP_BINDING"/>
    <property type="match status" value="1"/>
</dbReference>
<dbReference type="Gene3D" id="3.40.50.12780">
    <property type="entry name" value="N-terminal domain of ligase-like"/>
    <property type="match status" value="1"/>
</dbReference>
<dbReference type="PANTHER" id="PTHR43272:SF32">
    <property type="entry name" value="AMP-DEPENDENT SYNTHETASE_LIGASE DOMAIN-CONTAINING PROTEIN"/>
    <property type="match status" value="1"/>
</dbReference>
<feature type="domain" description="AMP-dependent synthetase/ligase" evidence="6">
    <location>
        <begin position="12"/>
        <end position="413"/>
    </location>
</feature>
<dbReference type="SUPFAM" id="SSF56801">
    <property type="entry name" value="Acetyl-CoA synthetase-like"/>
    <property type="match status" value="1"/>
</dbReference>